<organism evidence="9 10">
    <name type="scientific">Sporothrix eucalyptigena</name>
    <dbReference type="NCBI Taxonomy" id="1812306"/>
    <lineage>
        <taxon>Eukaryota</taxon>
        <taxon>Fungi</taxon>
        <taxon>Dikarya</taxon>
        <taxon>Ascomycota</taxon>
        <taxon>Pezizomycotina</taxon>
        <taxon>Sordariomycetes</taxon>
        <taxon>Sordariomycetidae</taxon>
        <taxon>Ophiostomatales</taxon>
        <taxon>Ophiostomataceae</taxon>
        <taxon>Sporothrix</taxon>
    </lineage>
</organism>
<feature type="domain" description="Zn(2)-C6 fungal-type" evidence="8">
    <location>
        <begin position="32"/>
        <end position="64"/>
    </location>
</feature>
<dbReference type="EMBL" id="CAWUHD010000040">
    <property type="protein sequence ID" value="CAK7221435.1"/>
    <property type="molecule type" value="Genomic_DNA"/>
</dbReference>
<accession>A0ABP0BQW5</accession>
<evidence type="ECO:0000256" key="7">
    <source>
        <dbReference type="SAM" id="MobiDB-lite"/>
    </source>
</evidence>
<feature type="compositionally biased region" description="Basic and acidic residues" evidence="7">
    <location>
        <begin position="131"/>
        <end position="140"/>
    </location>
</feature>
<feature type="region of interest" description="Disordered" evidence="7">
    <location>
        <begin position="131"/>
        <end position="160"/>
    </location>
</feature>
<dbReference type="CDD" id="cd00067">
    <property type="entry name" value="GAL4"/>
    <property type="match status" value="1"/>
</dbReference>
<dbReference type="CDD" id="cd12148">
    <property type="entry name" value="fungal_TF_MHR"/>
    <property type="match status" value="1"/>
</dbReference>
<keyword evidence="2" id="KW-0479">Metal-binding</keyword>
<name>A0ABP0BQW5_9PEZI</name>
<dbReference type="Proteomes" id="UP001642482">
    <property type="component" value="Unassembled WGS sequence"/>
</dbReference>
<feature type="region of interest" description="Disordered" evidence="7">
    <location>
        <begin position="176"/>
        <end position="233"/>
    </location>
</feature>
<keyword evidence="4" id="KW-0238">DNA-binding</keyword>
<dbReference type="InterPro" id="IPR051089">
    <property type="entry name" value="prtT"/>
</dbReference>
<proteinExistence type="predicted"/>
<gene>
    <name evidence="9" type="ORF">SEUCBS140593_004567</name>
</gene>
<feature type="compositionally biased region" description="Low complexity" evidence="7">
    <location>
        <begin position="539"/>
        <end position="554"/>
    </location>
</feature>
<evidence type="ECO:0000256" key="4">
    <source>
        <dbReference type="ARBA" id="ARBA00023125"/>
    </source>
</evidence>
<reference evidence="9 10" key="1">
    <citation type="submission" date="2024-01" db="EMBL/GenBank/DDBJ databases">
        <authorList>
            <person name="Allen C."/>
            <person name="Tagirdzhanova G."/>
        </authorList>
    </citation>
    <scope>NUCLEOTIDE SEQUENCE [LARGE SCALE GENOMIC DNA]</scope>
</reference>
<comment type="caution">
    <text evidence="9">The sequence shown here is derived from an EMBL/GenBank/DDBJ whole genome shotgun (WGS) entry which is preliminary data.</text>
</comment>
<feature type="region of interest" description="Disordered" evidence="7">
    <location>
        <begin position="532"/>
        <end position="554"/>
    </location>
</feature>
<dbReference type="Pfam" id="PF04082">
    <property type="entry name" value="Fungal_trans"/>
    <property type="match status" value="1"/>
</dbReference>
<dbReference type="PANTHER" id="PTHR31845">
    <property type="entry name" value="FINGER DOMAIN PROTEIN, PUTATIVE-RELATED"/>
    <property type="match status" value="1"/>
</dbReference>
<dbReference type="PROSITE" id="PS50048">
    <property type="entry name" value="ZN2_CY6_FUNGAL_2"/>
    <property type="match status" value="1"/>
</dbReference>
<sequence>MTDVADPESPVLALRAAFGDRKPPDISRKITACVACRKQKIKCHMVDGQAPCARCKKRGLSCTVNRSLQMLLESDTSWKYAMEKKMRQLEAIVASVAKDTLSANTLQLIQENQTNNQAGPSIIDKNVHEENHENNEDRGPHQTLGEEPPQSDADHRNGDQGANHWEIVMDLESGPGAMPGFYISDRPPPGRGAGDNSNHTSHDAMSGAQQQVATNTAGTNSNQGTRNNTRPVDHSTRDFIARGVVSLEHAQAYFDNYHNRMDHFPYRILCDHGPVSLTRLRTTSPLLVAAVCSVGALHTYDHAGGVSDFNKLHAEFVALCSRKAISKACTMDDVRGLCIGALWLGGDLSWSLVGAAVRMATELQLHRSFRRALVEDEADGADTERRLHYLRTRLWYLVYACDHHFSVVYGRLPLTREDESVREARLFVTGPHATEDDARLVSQVLRWSLCSNIFDTFGVDVTRSLTDAEVPHLRRFGLALDGLRAEWVDKFRPNPHVGNYPRKGVMLQYNFAKLYLYSHAFRGVREGGQREYGNTPTVATSHAPTVTSPAAASSTLSSDSSMDLDEAANAGVLAALSILRTVVSDTEIQSYLDGLPIYFDVMIAFAAVFLLKVASKFSASVLINVEEIKSLVVTLVATLKRVTQTMHPRHLLSSITKGIEGLLYRSGLVDEEAGARQSNEQSAAVEFQGAILNEGQDSMKVVDAMGATVADDVGQATREANEATAQFMMDHSGDTMLTSDQDWLGHTEPGLYFMGEYDFLMNQDMDFDMQFMTGTQ</sequence>
<dbReference type="Pfam" id="PF00172">
    <property type="entry name" value="Zn_clus"/>
    <property type="match status" value="1"/>
</dbReference>
<evidence type="ECO:0000259" key="8">
    <source>
        <dbReference type="PROSITE" id="PS50048"/>
    </source>
</evidence>
<dbReference type="InterPro" id="IPR036864">
    <property type="entry name" value="Zn2-C6_fun-type_DNA-bd_sf"/>
</dbReference>
<dbReference type="InterPro" id="IPR007219">
    <property type="entry name" value="XnlR_reg_dom"/>
</dbReference>
<feature type="compositionally biased region" description="Polar residues" evidence="7">
    <location>
        <begin position="207"/>
        <end position="230"/>
    </location>
</feature>
<comment type="subcellular location">
    <subcellularLocation>
        <location evidence="1">Nucleus</location>
    </subcellularLocation>
</comment>
<evidence type="ECO:0000313" key="10">
    <source>
        <dbReference type="Proteomes" id="UP001642482"/>
    </source>
</evidence>
<evidence type="ECO:0000256" key="1">
    <source>
        <dbReference type="ARBA" id="ARBA00004123"/>
    </source>
</evidence>
<dbReference type="SUPFAM" id="SSF57701">
    <property type="entry name" value="Zn2/Cys6 DNA-binding domain"/>
    <property type="match status" value="1"/>
</dbReference>
<dbReference type="PANTHER" id="PTHR31845:SF17">
    <property type="entry name" value="ZN(II)2CYS6 TRANSCRIPTION FACTOR (EUROFUNG)"/>
    <property type="match status" value="1"/>
</dbReference>
<keyword evidence="10" id="KW-1185">Reference proteome</keyword>
<dbReference type="SMART" id="SM00906">
    <property type="entry name" value="Fungal_trans"/>
    <property type="match status" value="1"/>
</dbReference>
<protein>
    <recommendedName>
        <fullName evidence="8">Zn(2)-C6 fungal-type domain-containing protein</fullName>
    </recommendedName>
</protein>
<dbReference type="Gene3D" id="4.10.240.10">
    <property type="entry name" value="Zn(2)-C6 fungal-type DNA-binding domain"/>
    <property type="match status" value="1"/>
</dbReference>
<keyword evidence="5" id="KW-0804">Transcription</keyword>
<dbReference type="InterPro" id="IPR001138">
    <property type="entry name" value="Zn2Cys6_DnaBD"/>
</dbReference>
<dbReference type="PROSITE" id="PS00463">
    <property type="entry name" value="ZN2_CY6_FUNGAL_1"/>
    <property type="match status" value="1"/>
</dbReference>
<evidence type="ECO:0000256" key="5">
    <source>
        <dbReference type="ARBA" id="ARBA00023163"/>
    </source>
</evidence>
<keyword evidence="6" id="KW-0539">Nucleus</keyword>
<evidence type="ECO:0000256" key="3">
    <source>
        <dbReference type="ARBA" id="ARBA00023015"/>
    </source>
</evidence>
<keyword evidence="3" id="KW-0805">Transcription regulation</keyword>
<evidence type="ECO:0000256" key="2">
    <source>
        <dbReference type="ARBA" id="ARBA00022723"/>
    </source>
</evidence>
<evidence type="ECO:0000256" key="6">
    <source>
        <dbReference type="ARBA" id="ARBA00023242"/>
    </source>
</evidence>
<evidence type="ECO:0000313" key="9">
    <source>
        <dbReference type="EMBL" id="CAK7221435.1"/>
    </source>
</evidence>
<dbReference type="SMART" id="SM00066">
    <property type="entry name" value="GAL4"/>
    <property type="match status" value="1"/>
</dbReference>